<feature type="domain" description="Thioredoxin" evidence="1">
    <location>
        <begin position="41"/>
        <end position="183"/>
    </location>
</feature>
<dbReference type="PANTHER" id="PTHR42852:SF17">
    <property type="entry name" value="THIOREDOXIN-LIKE PROTEIN HI_1115"/>
    <property type="match status" value="1"/>
</dbReference>
<dbReference type="AlphaFoldDB" id="A0A9X3EBN3"/>
<dbReference type="EMBL" id="JAPNOA010000005">
    <property type="protein sequence ID" value="MCY0963760.1"/>
    <property type="molecule type" value="Genomic_DNA"/>
</dbReference>
<organism evidence="2 3">
    <name type="scientific">Parathalassolituus penaei</name>
    <dbReference type="NCBI Taxonomy" id="2997323"/>
    <lineage>
        <taxon>Bacteria</taxon>
        <taxon>Pseudomonadati</taxon>
        <taxon>Pseudomonadota</taxon>
        <taxon>Gammaproteobacteria</taxon>
        <taxon>Oceanospirillales</taxon>
        <taxon>Oceanospirillaceae</taxon>
        <taxon>Parathalassolituus</taxon>
    </lineage>
</organism>
<name>A0A9X3EBN3_9GAMM</name>
<evidence type="ECO:0000259" key="1">
    <source>
        <dbReference type="PROSITE" id="PS51352"/>
    </source>
</evidence>
<dbReference type="RefSeq" id="WP_283171979.1">
    <property type="nucleotide sequence ID" value="NZ_JAPNOA010000005.1"/>
</dbReference>
<keyword evidence="3" id="KW-1185">Reference proteome</keyword>
<accession>A0A9X3EBN3</accession>
<gene>
    <name evidence="2" type="ORF">OUO13_00985</name>
</gene>
<dbReference type="Pfam" id="PF08534">
    <property type="entry name" value="Redoxin"/>
    <property type="match status" value="1"/>
</dbReference>
<comment type="caution">
    <text evidence="2">The sequence shown here is derived from an EMBL/GenBank/DDBJ whole genome shotgun (WGS) entry which is preliminary data.</text>
</comment>
<dbReference type="SUPFAM" id="SSF52833">
    <property type="entry name" value="Thioredoxin-like"/>
    <property type="match status" value="1"/>
</dbReference>
<dbReference type="Gene3D" id="3.40.30.10">
    <property type="entry name" value="Glutaredoxin"/>
    <property type="match status" value="1"/>
</dbReference>
<evidence type="ECO:0000313" key="2">
    <source>
        <dbReference type="EMBL" id="MCY0963760.1"/>
    </source>
</evidence>
<reference evidence="2" key="1">
    <citation type="submission" date="2022-11" db="EMBL/GenBank/DDBJ databases">
        <title>Parathalassolutuus dongxingensis gen. nov., sp. nov., a novel member of family Oceanospirillaceae isolated from a coastal shrimp pond in Guangxi, China.</title>
        <authorList>
            <person name="Chen H."/>
        </authorList>
    </citation>
    <scope>NUCLEOTIDE SEQUENCE</scope>
    <source>
        <strain evidence="2">G-43</strain>
    </source>
</reference>
<evidence type="ECO:0000313" key="3">
    <source>
        <dbReference type="Proteomes" id="UP001150830"/>
    </source>
</evidence>
<protein>
    <submittedName>
        <fullName evidence="2">Thioredoxin domain-containing protein</fullName>
    </submittedName>
</protein>
<dbReference type="GO" id="GO:0016491">
    <property type="term" value="F:oxidoreductase activity"/>
    <property type="evidence" value="ECO:0007669"/>
    <property type="project" value="InterPro"/>
</dbReference>
<sequence>MWSAWQSRYQRLSRWQRGLLEAVMMLALFSAVLAWNGRHLLPSAQPAPSLGGTLLVSKHTISNLPDSRPPVTIDWQQQPRTLVYFFAPWCGVCRVSMPGLNSLPRDNLQVIAVALDWQSAEEVQQMVQETGFDGTVMLASHEIGQQWQIRGYPSYYVVDNQGLILHQDTGLSTPPGLWLRTHL</sequence>
<dbReference type="InterPro" id="IPR013740">
    <property type="entry name" value="Redoxin"/>
</dbReference>
<dbReference type="Proteomes" id="UP001150830">
    <property type="component" value="Unassembled WGS sequence"/>
</dbReference>
<dbReference type="InterPro" id="IPR013766">
    <property type="entry name" value="Thioredoxin_domain"/>
</dbReference>
<dbReference type="PANTHER" id="PTHR42852">
    <property type="entry name" value="THIOL:DISULFIDE INTERCHANGE PROTEIN DSBE"/>
    <property type="match status" value="1"/>
</dbReference>
<dbReference type="PROSITE" id="PS51352">
    <property type="entry name" value="THIOREDOXIN_2"/>
    <property type="match status" value="1"/>
</dbReference>
<dbReference type="InterPro" id="IPR050553">
    <property type="entry name" value="Thioredoxin_ResA/DsbE_sf"/>
</dbReference>
<dbReference type="InterPro" id="IPR036249">
    <property type="entry name" value="Thioredoxin-like_sf"/>
</dbReference>
<proteinExistence type="predicted"/>